<accession>A0ABY7LXT2</accession>
<keyword evidence="1" id="KW-0614">Plasmid</keyword>
<evidence type="ECO:0000313" key="1">
    <source>
        <dbReference type="EMBL" id="WBA44080.1"/>
    </source>
</evidence>
<gene>
    <name evidence="1" type="ORF">O3303_19510</name>
</gene>
<dbReference type="RefSeq" id="WP_269562112.1">
    <property type="nucleotide sequence ID" value="NZ_CP114768.1"/>
</dbReference>
<dbReference type="Proteomes" id="UP001211005">
    <property type="component" value="Plasmid unnamed1"/>
</dbReference>
<sequence>MPCSRTIVGVLPVSFLKELIDLQGEFNFSGETLSDARHFDLGALLTVEWQTTSLVTNANI</sequence>
<evidence type="ECO:0000313" key="2">
    <source>
        <dbReference type="Proteomes" id="UP001211005"/>
    </source>
</evidence>
<name>A0ABY7LXT2_9BACT</name>
<protein>
    <submittedName>
        <fullName evidence="1">Uncharacterized protein</fullName>
    </submittedName>
</protein>
<proteinExistence type="predicted"/>
<reference evidence="1 2" key="1">
    <citation type="submission" date="2022-12" db="EMBL/GenBank/DDBJ databases">
        <title>Hymenobacter canadensis sp. nov. isolated from lake water of the Cambridge Bay, Canada.</title>
        <authorList>
            <person name="Kim W.H."/>
            <person name="Lee Y.M."/>
        </authorList>
    </citation>
    <scope>NUCLEOTIDE SEQUENCE [LARGE SCALE GENOMIC DNA]</scope>
    <source>
        <strain evidence="1 2">PAMC 29467</strain>
        <plasmid evidence="1 2">unnamed1</plasmid>
    </source>
</reference>
<organism evidence="1 2">
    <name type="scientific">Hymenobacter canadensis</name>
    <dbReference type="NCBI Taxonomy" id="2999067"/>
    <lineage>
        <taxon>Bacteria</taxon>
        <taxon>Pseudomonadati</taxon>
        <taxon>Bacteroidota</taxon>
        <taxon>Cytophagia</taxon>
        <taxon>Cytophagales</taxon>
        <taxon>Hymenobacteraceae</taxon>
        <taxon>Hymenobacter</taxon>
    </lineage>
</organism>
<geneLocation type="plasmid" evidence="1 2">
    <name>unnamed1</name>
</geneLocation>
<keyword evidence="2" id="KW-1185">Reference proteome</keyword>
<dbReference type="EMBL" id="CP114768">
    <property type="protein sequence ID" value="WBA44080.1"/>
    <property type="molecule type" value="Genomic_DNA"/>
</dbReference>